<evidence type="ECO:0000256" key="7">
    <source>
        <dbReference type="ARBA" id="ARBA00023012"/>
    </source>
</evidence>
<gene>
    <name evidence="9" type="ORF">DXU93_02480</name>
</gene>
<evidence type="ECO:0000256" key="1">
    <source>
        <dbReference type="ARBA" id="ARBA00000085"/>
    </source>
</evidence>
<keyword evidence="4" id="KW-0547">Nucleotide-binding</keyword>
<evidence type="ECO:0000313" key="10">
    <source>
        <dbReference type="Proteomes" id="UP000257127"/>
    </source>
</evidence>
<dbReference type="EMBL" id="QURB01000001">
    <property type="protein sequence ID" value="RFC55822.1"/>
    <property type="molecule type" value="Genomic_DNA"/>
</dbReference>
<dbReference type="GO" id="GO:0007234">
    <property type="term" value="P:osmosensory signaling via phosphorelay pathway"/>
    <property type="evidence" value="ECO:0007669"/>
    <property type="project" value="TreeGrafter"/>
</dbReference>
<organism evidence="9 10">
    <name type="scientific">Brumimicrobium aurantiacum</name>
    <dbReference type="NCBI Taxonomy" id="1737063"/>
    <lineage>
        <taxon>Bacteria</taxon>
        <taxon>Pseudomonadati</taxon>
        <taxon>Bacteroidota</taxon>
        <taxon>Flavobacteriia</taxon>
        <taxon>Flavobacteriales</taxon>
        <taxon>Crocinitomicaceae</taxon>
        <taxon>Brumimicrobium</taxon>
    </lineage>
</organism>
<evidence type="ECO:0000256" key="2">
    <source>
        <dbReference type="ARBA" id="ARBA00012438"/>
    </source>
</evidence>
<dbReference type="AlphaFoldDB" id="A0A3E1F1W5"/>
<keyword evidence="10" id="KW-1185">Reference proteome</keyword>
<reference evidence="9 10" key="1">
    <citation type="submission" date="2018-08" db="EMBL/GenBank/DDBJ databases">
        <title>The draft genome squence of Brumimicrobium sp. N62.</title>
        <authorList>
            <person name="Du Z.-J."/>
            <person name="Luo H.-R."/>
        </authorList>
    </citation>
    <scope>NUCLEOTIDE SEQUENCE [LARGE SCALE GENOMIC DNA]</scope>
    <source>
        <strain evidence="9 10">N62</strain>
    </source>
</reference>
<evidence type="ECO:0000256" key="5">
    <source>
        <dbReference type="ARBA" id="ARBA00022777"/>
    </source>
</evidence>
<dbReference type="PANTHER" id="PTHR42878:SF7">
    <property type="entry name" value="SENSOR HISTIDINE KINASE GLRK"/>
    <property type="match status" value="1"/>
</dbReference>
<feature type="domain" description="Histidine kinase" evidence="8">
    <location>
        <begin position="557"/>
        <end position="765"/>
    </location>
</feature>
<evidence type="ECO:0000313" key="9">
    <source>
        <dbReference type="EMBL" id="RFC55822.1"/>
    </source>
</evidence>
<evidence type="ECO:0000256" key="4">
    <source>
        <dbReference type="ARBA" id="ARBA00022741"/>
    </source>
</evidence>
<dbReference type="RefSeq" id="WP_116879657.1">
    <property type="nucleotide sequence ID" value="NZ_QURB01000001.1"/>
</dbReference>
<dbReference type="GO" id="GO:0000156">
    <property type="term" value="F:phosphorelay response regulator activity"/>
    <property type="evidence" value="ECO:0007669"/>
    <property type="project" value="TreeGrafter"/>
</dbReference>
<dbReference type="PRINTS" id="PR00344">
    <property type="entry name" value="BCTRLSENSOR"/>
</dbReference>
<dbReference type="GO" id="GO:0005524">
    <property type="term" value="F:ATP binding"/>
    <property type="evidence" value="ECO:0007669"/>
    <property type="project" value="UniProtKB-KW"/>
</dbReference>
<dbReference type="InterPro" id="IPR003594">
    <property type="entry name" value="HATPase_dom"/>
</dbReference>
<comment type="catalytic activity">
    <reaction evidence="1">
        <text>ATP + protein L-histidine = ADP + protein N-phospho-L-histidine.</text>
        <dbReference type="EC" id="2.7.13.3"/>
    </reaction>
</comment>
<dbReference type="InterPro" id="IPR005467">
    <property type="entry name" value="His_kinase_dom"/>
</dbReference>
<keyword evidence="5" id="KW-0418">Kinase</keyword>
<dbReference type="GO" id="GO:0004673">
    <property type="term" value="F:protein histidine kinase activity"/>
    <property type="evidence" value="ECO:0007669"/>
    <property type="project" value="UniProtKB-EC"/>
</dbReference>
<dbReference type="PROSITE" id="PS50109">
    <property type="entry name" value="HIS_KIN"/>
    <property type="match status" value="1"/>
</dbReference>
<dbReference type="Pfam" id="PF13589">
    <property type="entry name" value="HATPase_c_3"/>
    <property type="match status" value="1"/>
</dbReference>
<evidence type="ECO:0000259" key="8">
    <source>
        <dbReference type="PROSITE" id="PS50109"/>
    </source>
</evidence>
<evidence type="ECO:0000256" key="6">
    <source>
        <dbReference type="ARBA" id="ARBA00022840"/>
    </source>
</evidence>
<keyword evidence="7" id="KW-0902">Two-component regulatory system</keyword>
<name>A0A3E1F1W5_9FLAO</name>
<dbReference type="SMART" id="SM00387">
    <property type="entry name" value="HATPase_c"/>
    <property type="match status" value="1"/>
</dbReference>
<dbReference type="GO" id="GO:0030295">
    <property type="term" value="F:protein kinase activator activity"/>
    <property type="evidence" value="ECO:0007669"/>
    <property type="project" value="TreeGrafter"/>
</dbReference>
<accession>A0A3E1F1W5</accession>
<dbReference type="Pfam" id="PF02518">
    <property type="entry name" value="HATPase_c"/>
    <property type="match status" value="1"/>
</dbReference>
<dbReference type="Proteomes" id="UP000257127">
    <property type="component" value="Unassembled WGS sequence"/>
</dbReference>
<protein>
    <recommendedName>
        <fullName evidence="2">histidine kinase</fullName>
        <ecNumber evidence="2">2.7.13.3</ecNumber>
    </recommendedName>
</protein>
<dbReference type="PANTHER" id="PTHR42878">
    <property type="entry name" value="TWO-COMPONENT HISTIDINE KINASE"/>
    <property type="match status" value="1"/>
</dbReference>
<dbReference type="InterPro" id="IPR004358">
    <property type="entry name" value="Sig_transdc_His_kin-like_C"/>
</dbReference>
<keyword evidence="6 9" id="KW-0067">ATP-binding</keyword>
<dbReference type="OrthoDB" id="9816482at2"/>
<sequence length="765" mass="87817">MQKKPLQFKISSALKNIIGSDLISDDFIAVFELVKNSYDAHATKVEITFENIYSENAKIIIKDNGKGMNYDDLINKWLFVAYSAKKEGTEEDSYDYRDKIKIKRAYAGAKGIGRFSCDRLGGELYLETVKDEENSKVETLLTEWDKFEGNLKEEFVNISVLHETIPKSNYNLEHGTVLEISNLKSDWDKGKFLELKNSLAKLINPNNQFEEDEFSIELIVPEEFENDKNEKEYHHKVNGKIENLIFETIDLKTTKIISSVSSKKKNEIQTSLYEAGQLVYEIIEENPFKDLFNVHLELFYLNQSAKATFSRRMKMQPVQYGHLLVYKNGIRVYPYGERGEDQFKFDNRKAQGYNRFIGTREQIGFISIFDTEDETNDQLRETSSRGDGLMRTPTYIQLEEWLLVTLRRLEKFVVDIVNWGNDLSEDEFISLPELKKKEELRKLIESLTKSKGLVSFNLSQDIINIIDEKSSKTVKSNLSKIIKNVKEGNFNPGELATDIKKELKRLEQLENITKEAQESEFEVTKENVKISGELEIEKKKGAFQGALIGTDKERIVSLQHQVYHSSGRIHRNIKLLIRHLGIENIDTKSQKHIAVISRETTKINSIAKFITKANFSLTASEIEVDLVNFIEDYINEVYLFEDKIIDTKMSISINKNGLELEKIFRPLEITTLVDIFISNSEKAKATEINFSFKVLKKKLYLFVSDNGKGISENHLESIFDLGFTTTSGSGIGLFQAKEIVNSDLGGEIIVEKTSKEGITFRIALQ</sequence>
<evidence type="ECO:0000256" key="3">
    <source>
        <dbReference type="ARBA" id="ARBA00022679"/>
    </source>
</evidence>
<dbReference type="InterPro" id="IPR050351">
    <property type="entry name" value="BphY/WalK/GraS-like"/>
</dbReference>
<keyword evidence="3" id="KW-0808">Transferase</keyword>
<dbReference type="SUPFAM" id="SSF55874">
    <property type="entry name" value="ATPase domain of HSP90 chaperone/DNA topoisomerase II/histidine kinase"/>
    <property type="match status" value="2"/>
</dbReference>
<dbReference type="EC" id="2.7.13.3" evidence="2"/>
<dbReference type="Gene3D" id="3.30.565.10">
    <property type="entry name" value="Histidine kinase-like ATPase, C-terminal domain"/>
    <property type="match status" value="2"/>
</dbReference>
<comment type="caution">
    <text evidence="9">The sequence shown here is derived from an EMBL/GenBank/DDBJ whole genome shotgun (WGS) entry which is preliminary data.</text>
</comment>
<dbReference type="InterPro" id="IPR036890">
    <property type="entry name" value="HATPase_C_sf"/>
</dbReference>
<proteinExistence type="predicted"/>